<dbReference type="AlphaFoldDB" id="A0AAD6Y6M3"/>
<gene>
    <name evidence="1" type="ORF">GGX14DRAFT_399652</name>
</gene>
<keyword evidence="2" id="KW-1185">Reference proteome</keyword>
<accession>A0AAD6Y6M3</accession>
<evidence type="ECO:0000313" key="2">
    <source>
        <dbReference type="Proteomes" id="UP001219525"/>
    </source>
</evidence>
<reference evidence="1" key="1">
    <citation type="submission" date="2023-03" db="EMBL/GenBank/DDBJ databases">
        <title>Massive genome expansion in bonnet fungi (Mycena s.s.) driven by repeated elements and novel gene families across ecological guilds.</title>
        <authorList>
            <consortium name="Lawrence Berkeley National Laboratory"/>
            <person name="Harder C.B."/>
            <person name="Miyauchi S."/>
            <person name="Viragh M."/>
            <person name="Kuo A."/>
            <person name="Thoen E."/>
            <person name="Andreopoulos B."/>
            <person name="Lu D."/>
            <person name="Skrede I."/>
            <person name="Drula E."/>
            <person name="Henrissat B."/>
            <person name="Morin E."/>
            <person name="Kohler A."/>
            <person name="Barry K."/>
            <person name="LaButti K."/>
            <person name="Morin E."/>
            <person name="Salamov A."/>
            <person name="Lipzen A."/>
            <person name="Mereny Z."/>
            <person name="Hegedus B."/>
            <person name="Baldrian P."/>
            <person name="Stursova M."/>
            <person name="Weitz H."/>
            <person name="Taylor A."/>
            <person name="Grigoriev I.V."/>
            <person name="Nagy L.G."/>
            <person name="Martin F."/>
            <person name="Kauserud H."/>
        </authorList>
    </citation>
    <scope>NUCLEOTIDE SEQUENCE</scope>
    <source>
        <strain evidence="1">9144</strain>
    </source>
</reference>
<dbReference type="Proteomes" id="UP001219525">
    <property type="component" value="Unassembled WGS sequence"/>
</dbReference>
<proteinExistence type="predicted"/>
<dbReference type="EMBL" id="JARJCW010000056">
    <property type="protein sequence ID" value="KAJ7202079.1"/>
    <property type="molecule type" value="Genomic_DNA"/>
</dbReference>
<protein>
    <submittedName>
        <fullName evidence="1">Uncharacterized protein</fullName>
    </submittedName>
</protein>
<evidence type="ECO:0000313" key="1">
    <source>
        <dbReference type="EMBL" id="KAJ7202079.1"/>
    </source>
</evidence>
<sequence>MNRPRWLRISNLNGVFKIAIQTSSKMNFVWGFLECGVHAVEMVYPYPFNHFGCSGVNRMSVNEQYSGVAGFTVYPPFGISPKHKFTCIPSFQTQSITNHLTLSTGLSIDRLAFIDRQSLVYAVAQFLIALFPNLSSICDDLPEEEDTPEHCQYTPSRWNAVEELLPNRKR</sequence>
<comment type="caution">
    <text evidence="1">The sequence shown here is derived from an EMBL/GenBank/DDBJ whole genome shotgun (WGS) entry which is preliminary data.</text>
</comment>
<organism evidence="1 2">
    <name type="scientific">Mycena pura</name>
    <dbReference type="NCBI Taxonomy" id="153505"/>
    <lineage>
        <taxon>Eukaryota</taxon>
        <taxon>Fungi</taxon>
        <taxon>Dikarya</taxon>
        <taxon>Basidiomycota</taxon>
        <taxon>Agaricomycotina</taxon>
        <taxon>Agaricomycetes</taxon>
        <taxon>Agaricomycetidae</taxon>
        <taxon>Agaricales</taxon>
        <taxon>Marasmiineae</taxon>
        <taxon>Mycenaceae</taxon>
        <taxon>Mycena</taxon>
    </lineage>
</organism>
<name>A0AAD6Y6M3_9AGAR</name>